<evidence type="ECO:0000256" key="4">
    <source>
        <dbReference type="PROSITE-ProRule" id="PRU00335"/>
    </source>
</evidence>
<dbReference type="PANTHER" id="PTHR30055">
    <property type="entry name" value="HTH-TYPE TRANSCRIPTIONAL REGULATOR RUTR"/>
    <property type="match status" value="1"/>
</dbReference>
<dbReference type="Pfam" id="PF00440">
    <property type="entry name" value="TetR_N"/>
    <property type="match status" value="1"/>
</dbReference>
<keyword evidence="2 4" id="KW-0238">DNA-binding</keyword>
<dbReference type="InterPro" id="IPR050109">
    <property type="entry name" value="HTH-type_TetR-like_transc_reg"/>
</dbReference>
<proteinExistence type="predicted"/>
<gene>
    <name evidence="6" type="ORF">GCM10022200_16720</name>
</gene>
<dbReference type="SUPFAM" id="SSF46689">
    <property type="entry name" value="Homeodomain-like"/>
    <property type="match status" value="1"/>
</dbReference>
<comment type="caution">
    <text evidence="6">The sequence shown here is derived from an EMBL/GenBank/DDBJ whole genome shotgun (WGS) entry which is preliminary data.</text>
</comment>
<dbReference type="Gene3D" id="1.10.357.10">
    <property type="entry name" value="Tetracycline Repressor, domain 2"/>
    <property type="match status" value="1"/>
</dbReference>
<dbReference type="PROSITE" id="PS50977">
    <property type="entry name" value="HTH_TETR_2"/>
    <property type="match status" value="1"/>
</dbReference>
<dbReference type="InterPro" id="IPR041490">
    <property type="entry name" value="KstR2_TetR_C"/>
</dbReference>
<dbReference type="Gene3D" id="1.10.10.60">
    <property type="entry name" value="Homeodomain-like"/>
    <property type="match status" value="1"/>
</dbReference>
<feature type="domain" description="HTH tetR-type" evidence="5">
    <location>
        <begin position="21"/>
        <end position="81"/>
    </location>
</feature>
<reference evidence="7" key="1">
    <citation type="journal article" date="2019" name="Int. J. Syst. Evol. Microbiol.">
        <title>The Global Catalogue of Microorganisms (GCM) 10K type strain sequencing project: providing services to taxonomists for standard genome sequencing and annotation.</title>
        <authorList>
            <consortium name="The Broad Institute Genomics Platform"/>
            <consortium name="The Broad Institute Genome Sequencing Center for Infectious Disease"/>
            <person name="Wu L."/>
            <person name="Ma J."/>
        </authorList>
    </citation>
    <scope>NUCLEOTIDE SEQUENCE [LARGE SCALE GENOMIC DNA]</scope>
    <source>
        <strain evidence="7">JCM 16544</strain>
    </source>
</reference>
<evidence type="ECO:0000256" key="3">
    <source>
        <dbReference type="ARBA" id="ARBA00023163"/>
    </source>
</evidence>
<evidence type="ECO:0000256" key="1">
    <source>
        <dbReference type="ARBA" id="ARBA00023015"/>
    </source>
</evidence>
<evidence type="ECO:0000256" key="2">
    <source>
        <dbReference type="ARBA" id="ARBA00023125"/>
    </source>
</evidence>
<dbReference type="InterPro" id="IPR001647">
    <property type="entry name" value="HTH_TetR"/>
</dbReference>
<evidence type="ECO:0000259" key="5">
    <source>
        <dbReference type="PROSITE" id="PS50977"/>
    </source>
</evidence>
<dbReference type="InterPro" id="IPR036271">
    <property type="entry name" value="Tet_transcr_reg_TetR-rel_C_sf"/>
</dbReference>
<keyword evidence="1" id="KW-0805">Transcription regulation</keyword>
<dbReference type="PANTHER" id="PTHR30055:SF234">
    <property type="entry name" value="HTH-TYPE TRANSCRIPTIONAL REGULATOR BETI"/>
    <property type="match status" value="1"/>
</dbReference>
<dbReference type="InterPro" id="IPR009057">
    <property type="entry name" value="Homeodomain-like_sf"/>
</dbReference>
<protein>
    <submittedName>
        <fullName evidence="6">TetR/AcrR family transcriptional regulator</fullName>
    </submittedName>
</protein>
<dbReference type="Proteomes" id="UP001501697">
    <property type="component" value="Unassembled WGS sequence"/>
</dbReference>
<dbReference type="RefSeq" id="WP_344737540.1">
    <property type="nucleotide sequence ID" value="NZ_BAAAYU010000005.1"/>
</dbReference>
<dbReference type="SUPFAM" id="SSF48498">
    <property type="entry name" value="Tetracyclin repressor-like, C-terminal domain"/>
    <property type="match status" value="1"/>
</dbReference>
<accession>A0ABP7AKK8</accession>
<feature type="DNA-binding region" description="H-T-H motif" evidence="4">
    <location>
        <begin position="44"/>
        <end position="63"/>
    </location>
</feature>
<dbReference type="EMBL" id="BAAAYU010000005">
    <property type="protein sequence ID" value="GAA3634161.1"/>
    <property type="molecule type" value="Genomic_DNA"/>
</dbReference>
<name>A0ABP7AKK8_9MICO</name>
<organism evidence="6 7">
    <name type="scientific">Microbacterium awajiense</name>
    <dbReference type="NCBI Taxonomy" id="415214"/>
    <lineage>
        <taxon>Bacteria</taxon>
        <taxon>Bacillati</taxon>
        <taxon>Actinomycetota</taxon>
        <taxon>Actinomycetes</taxon>
        <taxon>Micrococcales</taxon>
        <taxon>Microbacteriaceae</taxon>
        <taxon>Microbacterium</taxon>
    </lineage>
</organism>
<dbReference type="Pfam" id="PF17932">
    <property type="entry name" value="TetR_C_24"/>
    <property type="match status" value="1"/>
</dbReference>
<dbReference type="PRINTS" id="PR00455">
    <property type="entry name" value="HTHTETR"/>
</dbReference>
<evidence type="ECO:0000313" key="7">
    <source>
        <dbReference type="Proteomes" id="UP001501697"/>
    </source>
</evidence>
<keyword evidence="7" id="KW-1185">Reference proteome</keyword>
<keyword evidence="3" id="KW-0804">Transcription</keyword>
<sequence>MTTETSRAASAAVPARRGRPGYDRDRVLEIAVELFNEQGYDATSVSDLAARLGLSRSALYHHFTSKEELLAVALDTALGGLEGVLERPEARQGSAAARLQFVIAAAVEVLVDQLPSVTLLLRVRGNGAVEQAALARRRLFDQRVAALVADAQREGLVRADLDAALATRLVFGMVNSVVEWYRPDGPVDRDTLAREVLAVVLEGLRTR</sequence>
<evidence type="ECO:0000313" key="6">
    <source>
        <dbReference type="EMBL" id="GAA3634161.1"/>
    </source>
</evidence>